<organism evidence="2 3">
    <name type="scientific">Azotobacter chroococcum</name>
    <dbReference type="NCBI Taxonomy" id="353"/>
    <lineage>
        <taxon>Bacteria</taxon>
        <taxon>Pseudomonadati</taxon>
        <taxon>Pseudomonadota</taxon>
        <taxon>Gammaproteobacteria</taxon>
        <taxon>Pseudomonadales</taxon>
        <taxon>Pseudomonadaceae</taxon>
        <taxon>Azotobacter</taxon>
    </lineage>
</organism>
<sequence>MTGYIVKNVPGDTDRFHVYRGDERAPAFKAKTIDEAFNWIDADKAQRGPVDELELNGWPERDDSPRQQRIEQGGELAEVYGVLDRMEGEQRG</sequence>
<comment type="caution">
    <text evidence="2">The sequence shown here is derived from an EMBL/GenBank/DDBJ whole genome shotgun (WGS) entry which is preliminary data.</text>
</comment>
<reference evidence="2 3" key="1">
    <citation type="submission" date="2019-03" db="EMBL/GenBank/DDBJ databases">
        <title>Genomic Encyclopedia of Type Strains, Phase IV (KMG-IV): sequencing the most valuable type-strain genomes for metagenomic binning, comparative biology and taxonomic classification.</title>
        <authorList>
            <person name="Goeker M."/>
        </authorList>
    </citation>
    <scope>NUCLEOTIDE SEQUENCE [LARGE SCALE GENOMIC DNA]</scope>
    <source>
        <strain evidence="2 3">DSM 2286</strain>
    </source>
</reference>
<evidence type="ECO:0000313" key="3">
    <source>
        <dbReference type="Proteomes" id="UP000295169"/>
    </source>
</evidence>
<protein>
    <submittedName>
        <fullName evidence="2">Uncharacterized protein</fullName>
    </submittedName>
</protein>
<dbReference type="Proteomes" id="UP000295169">
    <property type="component" value="Unassembled WGS sequence"/>
</dbReference>
<feature type="region of interest" description="Disordered" evidence="1">
    <location>
        <begin position="54"/>
        <end position="92"/>
    </location>
</feature>
<name>A0A4R1P686_9GAMM</name>
<gene>
    <name evidence="2" type="ORF">EV691_13525</name>
</gene>
<accession>A0A4R1P686</accession>
<dbReference type="AlphaFoldDB" id="A0A4R1P686"/>
<proteinExistence type="predicted"/>
<dbReference type="EMBL" id="SMMU01000035">
    <property type="protein sequence ID" value="TCL22076.1"/>
    <property type="molecule type" value="Genomic_DNA"/>
</dbReference>
<evidence type="ECO:0000256" key="1">
    <source>
        <dbReference type="SAM" id="MobiDB-lite"/>
    </source>
</evidence>
<dbReference type="RefSeq" id="WP_131299461.1">
    <property type="nucleotide sequence ID" value="NZ_JBHLST010000030.1"/>
</dbReference>
<evidence type="ECO:0000313" key="2">
    <source>
        <dbReference type="EMBL" id="TCL22076.1"/>
    </source>
</evidence>
<feature type="compositionally biased region" description="Basic and acidic residues" evidence="1">
    <location>
        <begin position="59"/>
        <end position="69"/>
    </location>
</feature>